<sequence length="55" mass="6405">MSSITPEPIAKITQDIPGELTYWKKIPGAKLPDKIWEKVSEEEFDKMIEKRDETN</sequence>
<dbReference type="AlphaFoldDB" id="A0A0F9EDV2"/>
<organism evidence="1">
    <name type="scientific">marine sediment metagenome</name>
    <dbReference type="NCBI Taxonomy" id="412755"/>
    <lineage>
        <taxon>unclassified sequences</taxon>
        <taxon>metagenomes</taxon>
        <taxon>ecological metagenomes</taxon>
    </lineage>
</organism>
<dbReference type="EMBL" id="LAZR01025363">
    <property type="protein sequence ID" value="KKL72144.1"/>
    <property type="molecule type" value="Genomic_DNA"/>
</dbReference>
<evidence type="ECO:0000313" key="1">
    <source>
        <dbReference type="EMBL" id="KKL72144.1"/>
    </source>
</evidence>
<reference evidence="1" key="1">
    <citation type="journal article" date="2015" name="Nature">
        <title>Complex archaea that bridge the gap between prokaryotes and eukaryotes.</title>
        <authorList>
            <person name="Spang A."/>
            <person name="Saw J.H."/>
            <person name="Jorgensen S.L."/>
            <person name="Zaremba-Niedzwiedzka K."/>
            <person name="Martijn J."/>
            <person name="Lind A.E."/>
            <person name="van Eijk R."/>
            <person name="Schleper C."/>
            <person name="Guy L."/>
            <person name="Ettema T.J."/>
        </authorList>
    </citation>
    <scope>NUCLEOTIDE SEQUENCE</scope>
</reference>
<comment type="caution">
    <text evidence="1">The sequence shown here is derived from an EMBL/GenBank/DDBJ whole genome shotgun (WGS) entry which is preliminary data.</text>
</comment>
<gene>
    <name evidence="1" type="ORF">LCGC14_2087880</name>
</gene>
<name>A0A0F9EDV2_9ZZZZ</name>
<proteinExistence type="predicted"/>
<accession>A0A0F9EDV2</accession>
<protein>
    <submittedName>
        <fullName evidence="1">Uncharacterized protein</fullName>
    </submittedName>
</protein>